<evidence type="ECO:0000313" key="1">
    <source>
        <dbReference type="EMBL" id="ETD05601.1"/>
    </source>
</evidence>
<name>V8ATW5_9LACT</name>
<dbReference type="AlphaFoldDB" id="V8ATW5"/>
<reference evidence="1 2" key="1">
    <citation type="submission" date="2013-07" db="EMBL/GenBank/DDBJ databases">
        <title>Isolation of Lactococcus garvieae strain TRF1 from the fecal material of a timber rattlesnake.</title>
        <authorList>
            <person name="McLaughlin R.W."/>
            <person name="Cochran P.A."/>
            <person name="Dowd S.E."/>
        </authorList>
    </citation>
    <scope>NUCLEOTIDE SEQUENCE [LARGE SCALE GENOMIC DNA]</scope>
    <source>
        <strain evidence="1 2">TRF1</strain>
    </source>
</reference>
<organism evidence="1 2">
    <name type="scientific">Lactococcus garvieae TRF1</name>
    <dbReference type="NCBI Taxonomy" id="1380772"/>
    <lineage>
        <taxon>Bacteria</taxon>
        <taxon>Bacillati</taxon>
        <taxon>Bacillota</taxon>
        <taxon>Bacilli</taxon>
        <taxon>Lactobacillales</taxon>
        <taxon>Streptococcaceae</taxon>
        <taxon>Lactococcus</taxon>
    </lineage>
</organism>
<comment type="caution">
    <text evidence="1">The sequence shown here is derived from an EMBL/GenBank/DDBJ whole genome shotgun (WGS) entry which is preliminary data.</text>
</comment>
<gene>
    <name evidence="1" type="ORF">N568_0101405</name>
</gene>
<protein>
    <submittedName>
        <fullName evidence="1">Uncharacterized protein</fullName>
    </submittedName>
</protein>
<evidence type="ECO:0000313" key="2">
    <source>
        <dbReference type="Proteomes" id="UP000018692"/>
    </source>
</evidence>
<dbReference type="Proteomes" id="UP000018692">
    <property type="component" value="Unassembled WGS sequence"/>
</dbReference>
<accession>V8ATW5</accession>
<dbReference type="EMBL" id="AVFE01000003">
    <property type="protein sequence ID" value="ETD05601.1"/>
    <property type="molecule type" value="Genomic_DNA"/>
</dbReference>
<proteinExistence type="predicted"/>
<sequence>MLIKHIIVGTEAINFFILFKTLGENPGFYFYNLGEYRGFT</sequence>